<reference evidence="3" key="1">
    <citation type="journal article" date="2017" name="Cell">
        <title>Insights into land plant evolution garnered from the Marchantia polymorpha genome.</title>
        <authorList>
            <person name="Bowman J.L."/>
            <person name="Kohchi T."/>
            <person name="Yamato K.T."/>
            <person name="Jenkins J."/>
            <person name="Shu S."/>
            <person name="Ishizaki K."/>
            <person name="Yamaoka S."/>
            <person name="Nishihama R."/>
            <person name="Nakamura Y."/>
            <person name="Berger F."/>
            <person name="Adam C."/>
            <person name="Aki S.S."/>
            <person name="Althoff F."/>
            <person name="Araki T."/>
            <person name="Arteaga-Vazquez M.A."/>
            <person name="Balasubrmanian S."/>
            <person name="Barry K."/>
            <person name="Bauer D."/>
            <person name="Boehm C.R."/>
            <person name="Briginshaw L."/>
            <person name="Caballero-Perez J."/>
            <person name="Catarino B."/>
            <person name="Chen F."/>
            <person name="Chiyoda S."/>
            <person name="Chovatia M."/>
            <person name="Davies K.M."/>
            <person name="Delmans M."/>
            <person name="Demura T."/>
            <person name="Dierschke T."/>
            <person name="Dolan L."/>
            <person name="Dorantes-Acosta A.E."/>
            <person name="Eklund D.M."/>
            <person name="Florent S.N."/>
            <person name="Flores-Sandoval E."/>
            <person name="Fujiyama A."/>
            <person name="Fukuzawa H."/>
            <person name="Galik B."/>
            <person name="Grimanelli D."/>
            <person name="Grimwood J."/>
            <person name="Grossniklaus U."/>
            <person name="Hamada T."/>
            <person name="Haseloff J."/>
            <person name="Hetherington A.J."/>
            <person name="Higo A."/>
            <person name="Hirakawa Y."/>
            <person name="Hundley H.N."/>
            <person name="Ikeda Y."/>
            <person name="Inoue K."/>
            <person name="Inoue S.I."/>
            <person name="Ishida S."/>
            <person name="Jia Q."/>
            <person name="Kakita M."/>
            <person name="Kanazawa T."/>
            <person name="Kawai Y."/>
            <person name="Kawashima T."/>
            <person name="Kennedy M."/>
            <person name="Kinose K."/>
            <person name="Kinoshita T."/>
            <person name="Kohara Y."/>
            <person name="Koide E."/>
            <person name="Komatsu K."/>
            <person name="Kopischke S."/>
            <person name="Kubo M."/>
            <person name="Kyozuka J."/>
            <person name="Lagercrantz U."/>
            <person name="Lin S.S."/>
            <person name="Lindquist E."/>
            <person name="Lipzen A.M."/>
            <person name="Lu C.W."/>
            <person name="De Luna E."/>
            <person name="Martienssen R.A."/>
            <person name="Minamino N."/>
            <person name="Mizutani M."/>
            <person name="Mizutani M."/>
            <person name="Mochizuki N."/>
            <person name="Monte I."/>
            <person name="Mosher R."/>
            <person name="Nagasaki H."/>
            <person name="Nakagami H."/>
            <person name="Naramoto S."/>
            <person name="Nishitani K."/>
            <person name="Ohtani M."/>
            <person name="Okamoto T."/>
            <person name="Okumura M."/>
            <person name="Phillips J."/>
            <person name="Pollak B."/>
            <person name="Reinders A."/>
            <person name="Rovekamp M."/>
            <person name="Sano R."/>
            <person name="Sawa S."/>
            <person name="Schmid M.W."/>
            <person name="Shirakawa M."/>
            <person name="Solano R."/>
            <person name="Spunde A."/>
            <person name="Suetsugu N."/>
            <person name="Sugano S."/>
            <person name="Sugiyama A."/>
            <person name="Sun R."/>
            <person name="Suzuki Y."/>
            <person name="Takenaka M."/>
            <person name="Takezawa D."/>
            <person name="Tomogane H."/>
            <person name="Tsuzuki M."/>
            <person name="Ueda T."/>
            <person name="Umeda M."/>
            <person name="Ward J.M."/>
            <person name="Watanabe Y."/>
            <person name="Yazaki K."/>
            <person name="Yokoyama R."/>
            <person name="Yoshitake Y."/>
            <person name="Yotsui I."/>
            <person name="Zachgo S."/>
            <person name="Schmutz J."/>
        </authorList>
    </citation>
    <scope>NUCLEOTIDE SEQUENCE [LARGE SCALE GENOMIC DNA]</scope>
    <source>
        <strain evidence="3">Tak-1</strain>
    </source>
</reference>
<gene>
    <name evidence="2" type="ORF">MARPO_0025s0047</name>
</gene>
<dbReference type="OrthoDB" id="2017283at2759"/>
<protein>
    <submittedName>
        <fullName evidence="2">Uncharacterized protein</fullName>
    </submittedName>
</protein>
<feature type="compositionally biased region" description="Low complexity" evidence="1">
    <location>
        <begin position="50"/>
        <end position="64"/>
    </location>
</feature>
<dbReference type="Proteomes" id="UP000244005">
    <property type="component" value="Unassembled WGS sequence"/>
</dbReference>
<feature type="compositionally biased region" description="Basic and acidic residues" evidence="1">
    <location>
        <begin position="282"/>
        <end position="301"/>
    </location>
</feature>
<dbReference type="EMBL" id="KZ772697">
    <property type="protein sequence ID" value="PTQ43353.1"/>
    <property type="molecule type" value="Genomic_DNA"/>
</dbReference>
<accession>A0A2R6XB59</accession>
<dbReference type="Gramene" id="Mp2g26370.1">
    <property type="protein sequence ID" value="Mp2g26370.1.cds"/>
    <property type="gene ID" value="Mp2g26370"/>
</dbReference>
<sequence length="308" mass="32142">MAARGLAAMTDCLLFSWLYKKQLSKVPVKVSSIPKFLPRLGELRRYSILTPTQSPPTTSASSQTNRPCRSRSRAMASLTAANASAMLVAGMCSLPKVASPVASTRFVNMASAAHLRGPRLQILTAARSSSVRPSLFVIRAEDSGADVADKSTRSSPDVGNDAQSFFSTAAKDLKGNVQNAAETVKDKAGELADQAKSVGDDFGVKANEATNLAAGAVEETKDRFQQQASNLGTEARNAGKDVQAGADNAASSAQSGLEDATDNVEGSARDAARSAQSGLDDVSARAKSGLDEASRKTEKAADNVQTRS</sequence>
<evidence type="ECO:0000256" key="1">
    <source>
        <dbReference type="SAM" id="MobiDB-lite"/>
    </source>
</evidence>
<organism evidence="2 3">
    <name type="scientific">Marchantia polymorpha</name>
    <name type="common">Common liverwort</name>
    <name type="synonym">Marchantia aquatica</name>
    <dbReference type="NCBI Taxonomy" id="3197"/>
    <lineage>
        <taxon>Eukaryota</taxon>
        <taxon>Viridiplantae</taxon>
        <taxon>Streptophyta</taxon>
        <taxon>Embryophyta</taxon>
        <taxon>Marchantiophyta</taxon>
        <taxon>Marchantiopsida</taxon>
        <taxon>Marchantiidae</taxon>
        <taxon>Marchantiales</taxon>
        <taxon>Marchantiaceae</taxon>
        <taxon>Marchantia</taxon>
    </lineage>
</organism>
<evidence type="ECO:0000313" key="2">
    <source>
        <dbReference type="EMBL" id="PTQ43353.1"/>
    </source>
</evidence>
<keyword evidence="3" id="KW-1185">Reference proteome</keyword>
<feature type="region of interest" description="Disordered" evidence="1">
    <location>
        <begin position="241"/>
        <end position="308"/>
    </location>
</feature>
<dbReference type="Gene3D" id="1.20.120.20">
    <property type="entry name" value="Apolipoprotein"/>
    <property type="match status" value="1"/>
</dbReference>
<name>A0A2R6XB59_MARPO</name>
<dbReference type="AlphaFoldDB" id="A0A2R6XB59"/>
<proteinExistence type="predicted"/>
<evidence type="ECO:0000313" key="3">
    <source>
        <dbReference type="Proteomes" id="UP000244005"/>
    </source>
</evidence>
<feature type="region of interest" description="Disordered" evidence="1">
    <location>
        <begin position="50"/>
        <end position="69"/>
    </location>
</feature>